<dbReference type="GO" id="GO:0051082">
    <property type="term" value="F:unfolded protein binding"/>
    <property type="evidence" value="ECO:0007669"/>
    <property type="project" value="InterPro"/>
</dbReference>
<dbReference type="GO" id="GO:0051131">
    <property type="term" value="P:chaperone-mediated protein complex assembly"/>
    <property type="evidence" value="ECO:0007669"/>
    <property type="project" value="TreeGrafter"/>
</dbReference>
<dbReference type="GO" id="GO:0006457">
    <property type="term" value="P:protein folding"/>
    <property type="evidence" value="ECO:0007669"/>
    <property type="project" value="EnsemblFungi"/>
</dbReference>
<sequence length="124" mass="14302">MSAPSTDLTQEKQRFELLSQEFENSQKDYSKFIAARQQLEAQLQENKIVQDEFALLKSDAKIYKLTGPVLLPQDKAEATLNVDKRLEFIRGEIKRAETQIADCQKSLESKREELLTLRMKIQGV</sequence>
<dbReference type="EMBL" id="KV454410">
    <property type="protein sequence ID" value="ODQ64886.1"/>
    <property type="molecule type" value="Genomic_DNA"/>
</dbReference>
<dbReference type="OrthoDB" id="248120at2759"/>
<keyword evidence="3" id="KW-0175">Coiled coil</keyword>
<evidence type="ECO:0000313" key="4">
    <source>
        <dbReference type="EMBL" id="ODQ64886.1"/>
    </source>
</evidence>
<comment type="similarity">
    <text evidence="1">Belongs to the prefoldin subunit beta family.</text>
</comment>
<dbReference type="FunFam" id="1.10.287.370:FF:000003">
    <property type="entry name" value="Prefoldin subunit 6"/>
    <property type="match status" value="1"/>
</dbReference>
<evidence type="ECO:0000256" key="3">
    <source>
        <dbReference type="SAM" id="Coils"/>
    </source>
</evidence>
<keyword evidence="5" id="KW-1185">Reference proteome</keyword>
<gene>
    <name evidence="4" type="ORF">NADFUDRAFT_46718</name>
</gene>
<reference evidence="4 5" key="1">
    <citation type="journal article" date="2016" name="Proc. Natl. Acad. Sci. U.S.A.">
        <title>Comparative genomics of biotechnologically important yeasts.</title>
        <authorList>
            <person name="Riley R."/>
            <person name="Haridas S."/>
            <person name="Wolfe K.H."/>
            <person name="Lopes M.R."/>
            <person name="Hittinger C.T."/>
            <person name="Goeker M."/>
            <person name="Salamov A.A."/>
            <person name="Wisecaver J.H."/>
            <person name="Long T.M."/>
            <person name="Calvey C.H."/>
            <person name="Aerts A.L."/>
            <person name="Barry K.W."/>
            <person name="Choi C."/>
            <person name="Clum A."/>
            <person name="Coughlan A.Y."/>
            <person name="Deshpande S."/>
            <person name="Douglass A.P."/>
            <person name="Hanson S.J."/>
            <person name="Klenk H.-P."/>
            <person name="LaButti K.M."/>
            <person name="Lapidus A."/>
            <person name="Lindquist E.A."/>
            <person name="Lipzen A.M."/>
            <person name="Meier-Kolthoff J.P."/>
            <person name="Ohm R.A."/>
            <person name="Otillar R.P."/>
            <person name="Pangilinan J.L."/>
            <person name="Peng Y."/>
            <person name="Rokas A."/>
            <person name="Rosa C.A."/>
            <person name="Scheuner C."/>
            <person name="Sibirny A.A."/>
            <person name="Slot J.C."/>
            <person name="Stielow J.B."/>
            <person name="Sun H."/>
            <person name="Kurtzman C.P."/>
            <person name="Blackwell M."/>
            <person name="Grigoriev I.V."/>
            <person name="Jeffries T.W."/>
        </authorList>
    </citation>
    <scope>NUCLEOTIDE SEQUENCE [LARGE SCALE GENOMIC DNA]</scope>
    <source>
        <strain evidence="4 5">DSM 6958</strain>
    </source>
</reference>
<dbReference type="AlphaFoldDB" id="A0A1E3PHI0"/>
<dbReference type="GO" id="GO:0016272">
    <property type="term" value="C:prefoldin complex"/>
    <property type="evidence" value="ECO:0007669"/>
    <property type="project" value="EnsemblFungi"/>
</dbReference>
<dbReference type="GO" id="GO:0032968">
    <property type="term" value="P:positive regulation of transcription elongation by RNA polymerase II"/>
    <property type="evidence" value="ECO:0007669"/>
    <property type="project" value="EnsemblFungi"/>
</dbReference>
<dbReference type="CDD" id="cd23161">
    <property type="entry name" value="Prefoldin_6"/>
    <property type="match status" value="1"/>
</dbReference>
<dbReference type="Pfam" id="PF01920">
    <property type="entry name" value="Prefoldin_2"/>
    <property type="match status" value="1"/>
</dbReference>
<dbReference type="GO" id="GO:0007021">
    <property type="term" value="P:tubulin complex assembly"/>
    <property type="evidence" value="ECO:0007669"/>
    <property type="project" value="EnsemblFungi"/>
</dbReference>
<dbReference type="GO" id="GO:0051087">
    <property type="term" value="F:protein-folding chaperone binding"/>
    <property type="evidence" value="ECO:0007669"/>
    <property type="project" value="TreeGrafter"/>
</dbReference>
<proteinExistence type="inferred from homology"/>
<dbReference type="SUPFAM" id="SSF46579">
    <property type="entry name" value="Prefoldin"/>
    <property type="match status" value="1"/>
</dbReference>
<evidence type="ECO:0000256" key="1">
    <source>
        <dbReference type="ARBA" id="ARBA00008045"/>
    </source>
</evidence>
<evidence type="ECO:0000256" key="2">
    <source>
        <dbReference type="ARBA" id="ARBA00023186"/>
    </source>
</evidence>
<keyword evidence="2" id="KW-0143">Chaperone</keyword>
<dbReference type="InterPro" id="IPR009053">
    <property type="entry name" value="Prefoldin"/>
</dbReference>
<accession>A0A1E3PHI0</accession>
<dbReference type="PANTHER" id="PTHR21431">
    <property type="entry name" value="PREFOLDIN SUBUNIT 6"/>
    <property type="match status" value="1"/>
</dbReference>
<dbReference type="STRING" id="857566.A0A1E3PHI0"/>
<protein>
    <submittedName>
        <fullName evidence="4">Prefoldin</fullName>
    </submittedName>
</protein>
<dbReference type="PANTHER" id="PTHR21431:SF0">
    <property type="entry name" value="PREFOLDIN SUBUNIT 6"/>
    <property type="match status" value="1"/>
</dbReference>
<dbReference type="Proteomes" id="UP000095009">
    <property type="component" value="Unassembled WGS sequence"/>
</dbReference>
<name>A0A1E3PHI0_9ASCO</name>
<dbReference type="Gene3D" id="1.10.287.370">
    <property type="match status" value="1"/>
</dbReference>
<organism evidence="4 5">
    <name type="scientific">Nadsonia fulvescens var. elongata DSM 6958</name>
    <dbReference type="NCBI Taxonomy" id="857566"/>
    <lineage>
        <taxon>Eukaryota</taxon>
        <taxon>Fungi</taxon>
        <taxon>Dikarya</taxon>
        <taxon>Ascomycota</taxon>
        <taxon>Saccharomycotina</taxon>
        <taxon>Dipodascomycetes</taxon>
        <taxon>Dipodascales</taxon>
        <taxon>Dipodascales incertae sedis</taxon>
        <taxon>Nadsonia</taxon>
    </lineage>
</organism>
<dbReference type="InterPro" id="IPR002777">
    <property type="entry name" value="PFD_beta-like"/>
</dbReference>
<dbReference type="GO" id="GO:0015631">
    <property type="term" value="F:tubulin binding"/>
    <property type="evidence" value="ECO:0007669"/>
    <property type="project" value="EnsemblFungi"/>
</dbReference>
<feature type="coiled-coil region" evidence="3">
    <location>
        <begin position="86"/>
        <end position="113"/>
    </location>
</feature>
<dbReference type="GO" id="GO:0005737">
    <property type="term" value="C:cytoplasm"/>
    <property type="evidence" value="ECO:0007669"/>
    <property type="project" value="EnsemblFungi"/>
</dbReference>
<evidence type="ECO:0000313" key="5">
    <source>
        <dbReference type="Proteomes" id="UP000095009"/>
    </source>
</evidence>